<keyword evidence="3" id="KW-1185">Reference proteome</keyword>
<protein>
    <submittedName>
        <fullName evidence="2">Uncharacterized protein</fullName>
    </submittedName>
</protein>
<name>A0AAD5IN21_ACENE</name>
<feature type="compositionally biased region" description="Basic and acidic residues" evidence="1">
    <location>
        <begin position="1"/>
        <end position="13"/>
    </location>
</feature>
<proteinExistence type="predicted"/>
<sequence length="85" mass="10075">MGFWRRADNRHLENPMVDMDPDTGPPPPLDSSILFQYSLSRSLSQHHILFFSFSFWSLSSHQAQLTAFPDRRKPKHKREDINRHN</sequence>
<reference evidence="2" key="1">
    <citation type="journal article" date="2022" name="Plant J.">
        <title>Strategies of tolerance reflected in two North American maple genomes.</title>
        <authorList>
            <person name="McEvoy S.L."/>
            <person name="Sezen U.U."/>
            <person name="Trouern-Trend A."/>
            <person name="McMahon S.M."/>
            <person name="Schaberg P.G."/>
            <person name="Yang J."/>
            <person name="Wegrzyn J.L."/>
            <person name="Swenson N.G."/>
        </authorList>
    </citation>
    <scope>NUCLEOTIDE SEQUENCE</scope>
    <source>
        <strain evidence="2">91603</strain>
    </source>
</reference>
<dbReference type="EMBL" id="JAJSOW010000105">
    <property type="protein sequence ID" value="KAI9165485.1"/>
    <property type="molecule type" value="Genomic_DNA"/>
</dbReference>
<gene>
    <name evidence="2" type="ORF">LWI28_014902</name>
</gene>
<dbReference type="AlphaFoldDB" id="A0AAD5IN21"/>
<organism evidence="2 3">
    <name type="scientific">Acer negundo</name>
    <name type="common">Box elder</name>
    <dbReference type="NCBI Taxonomy" id="4023"/>
    <lineage>
        <taxon>Eukaryota</taxon>
        <taxon>Viridiplantae</taxon>
        <taxon>Streptophyta</taxon>
        <taxon>Embryophyta</taxon>
        <taxon>Tracheophyta</taxon>
        <taxon>Spermatophyta</taxon>
        <taxon>Magnoliopsida</taxon>
        <taxon>eudicotyledons</taxon>
        <taxon>Gunneridae</taxon>
        <taxon>Pentapetalae</taxon>
        <taxon>rosids</taxon>
        <taxon>malvids</taxon>
        <taxon>Sapindales</taxon>
        <taxon>Sapindaceae</taxon>
        <taxon>Hippocastanoideae</taxon>
        <taxon>Acereae</taxon>
        <taxon>Acer</taxon>
    </lineage>
</organism>
<feature type="region of interest" description="Disordered" evidence="1">
    <location>
        <begin position="1"/>
        <end position="28"/>
    </location>
</feature>
<dbReference type="Proteomes" id="UP001064489">
    <property type="component" value="Chromosome 10"/>
</dbReference>
<evidence type="ECO:0000256" key="1">
    <source>
        <dbReference type="SAM" id="MobiDB-lite"/>
    </source>
</evidence>
<evidence type="ECO:0000313" key="3">
    <source>
        <dbReference type="Proteomes" id="UP001064489"/>
    </source>
</evidence>
<accession>A0AAD5IN21</accession>
<comment type="caution">
    <text evidence="2">The sequence shown here is derived from an EMBL/GenBank/DDBJ whole genome shotgun (WGS) entry which is preliminary data.</text>
</comment>
<reference evidence="2" key="2">
    <citation type="submission" date="2023-02" db="EMBL/GenBank/DDBJ databases">
        <authorList>
            <person name="Swenson N.G."/>
            <person name="Wegrzyn J.L."/>
            <person name="Mcevoy S.L."/>
        </authorList>
    </citation>
    <scope>NUCLEOTIDE SEQUENCE</scope>
    <source>
        <strain evidence="2">91603</strain>
        <tissue evidence="2">Leaf</tissue>
    </source>
</reference>
<evidence type="ECO:0000313" key="2">
    <source>
        <dbReference type="EMBL" id="KAI9165485.1"/>
    </source>
</evidence>